<dbReference type="PROSITE" id="PS50297">
    <property type="entry name" value="ANK_REP_REGION"/>
    <property type="match status" value="1"/>
</dbReference>
<comment type="caution">
    <text evidence="2">The sequence shown here is derived from an EMBL/GenBank/DDBJ whole genome shotgun (WGS) entry which is preliminary data.</text>
</comment>
<evidence type="ECO:0000313" key="3">
    <source>
        <dbReference type="Proteomes" id="UP000604825"/>
    </source>
</evidence>
<dbReference type="SUPFAM" id="SSF48403">
    <property type="entry name" value="Ankyrin repeat"/>
    <property type="match status" value="1"/>
</dbReference>
<accession>A0A811QBM9</accession>
<dbReference type="EMBL" id="CAJGYO010000010">
    <property type="protein sequence ID" value="CAD6256509.1"/>
    <property type="molecule type" value="Genomic_DNA"/>
</dbReference>
<dbReference type="PROSITE" id="PS50088">
    <property type="entry name" value="ANK_REPEAT"/>
    <property type="match status" value="1"/>
</dbReference>
<proteinExistence type="predicted"/>
<organism evidence="2 3">
    <name type="scientific">Miscanthus lutarioriparius</name>
    <dbReference type="NCBI Taxonomy" id="422564"/>
    <lineage>
        <taxon>Eukaryota</taxon>
        <taxon>Viridiplantae</taxon>
        <taxon>Streptophyta</taxon>
        <taxon>Embryophyta</taxon>
        <taxon>Tracheophyta</taxon>
        <taxon>Spermatophyta</taxon>
        <taxon>Magnoliopsida</taxon>
        <taxon>Liliopsida</taxon>
        <taxon>Poales</taxon>
        <taxon>Poaceae</taxon>
        <taxon>PACMAD clade</taxon>
        <taxon>Panicoideae</taxon>
        <taxon>Andropogonodae</taxon>
        <taxon>Andropogoneae</taxon>
        <taxon>Saccharinae</taxon>
        <taxon>Miscanthus</taxon>
    </lineage>
</organism>
<keyword evidence="3" id="KW-1185">Reference proteome</keyword>
<dbReference type="InterPro" id="IPR002110">
    <property type="entry name" value="Ankyrin_rpt"/>
</dbReference>
<dbReference type="AlphaFoldDB" id="A0A811QBM9"/>
<keyword evidence="1" id="KW-0040">ANK repeat</keyword>
<name>A0A811QBM9_9POAL</name>
<feature type="repeat" description="ANK" evidence="1">
    <location>
        <begin position="41"/>
        <end position="74"/>
    </location>
</feature>
<gene>
    <name evidence="2" type="ORF">NCGR_LOCUS40015</name>
</gene>
<evidence type="ECO:0000313" key="2">
    <source>
        <dbReference type="EMBL" id="CAD6256509.1"/>
    </source>
</evidence>
<dbReference type="Pfam" id="PF00023">
    <property type="entry name" value="Ank"/>
    <property type="match status" value="1"/>
</dbReference>
<dbReference type="Gene3D" id="1.25.40.20">
    <property type="entry name" value="Ankyrin repeat-containing domain"/>
    <property type="match status" value="1"/>
</dbReference>
<dbReference type="Proteomes" id="UP000604825">
    <property type="component" value="Unassembled WGS sequence"/>
</dbReference>
<evidence type="ECO:0000256" key="1">
    <source>
        <dbReference type="PROSITE-ProRule" id="PRU00023"/>
    </source>
</evidence>
<reference evidence="2" key="1">
    <citation type="submission" date="2020-10" db="EMBL/GenBank/DDBJ databases">
        <authorList>
            <person name="Han B."/>
            <person name="Lu T."/>
            <person name="Zhao Q."/>
            <person name="Huang X."/>
            <person name="Zhao Y."/>
        </authorList>
    </citation>
    <scope>NUCLEOTIDE SEQUENCE</scope>
</reference>
<dbReference type="InterPro" id="IPR036770">
    <property type="entry name" value="Ankyrin_rpt-contain_sf"/>
</dbReference>
<protein>
    <submittedName>
        <fullName evidence="2">Uncharacterized protein</fullName>
    </submittedName>
</protein>
<dbReference type="OrthoDB" id="10040922at2759"/>
<sequence length="113" mass="13141">MVDNNGRNTFHVSVTSAMENALRCLICLVRPAELLNRININGHTPLHLAAKINHVERELLLLNDRRVDPYVHDGDRLMARCLVEKWMRTGMTDTYQMHFWNQLKQKESKMGKG</sequence>